<reference evidence="1" key="1">
    <citation type="journal article" date="2020" name="Stud. Mycol.">
        <title>101 Dothideomycetes genomes: a test case for predicting lifestyles and emergence of pathogens.</title>
        <authorList>
            <person name="Haridas S."/>
            <person name="Albert R."/>
            <person name="Binder M."/>
            <person name="Bloem J."/>
            <person name="Labutti K."/>
            <person name="Salamov A."/>
            <person name="Andreopoulos B."/>
            <person name="Baker S."/>
            <person name="Barry K."/>
            <person name="Bills G."/>
            <person name="Bluhm B."/>
            <person name="Cannon C."/>
            <person name="Castanera R."/>
            <person name="Culley D."/>
            <person name="Daum C."/>
            <person name="Ezra D."/>
            <person name="Gonzalez J."/>
            <person name="Henrissat B."/>
            <person name="Kuo A."/>
            <person name="Liang C."/>
            <person name="Lipzen A."/>
            <person name="Lutzoni F."/>
            <person name="Magnuson J."/>
            <person name="Mondo S."/>
            <person name="Nolan M."/>
            <person name="Ohm R."/>
            <person name="Pangilinan J."/>
            <person name="Park H.-J."/>
            <person name="Ramirez L."/>
            <person name="Alfaro M."/>
            <person name="Sun H."/>
            <person name="Tritt A."/>
            <person name="Yoshinaga Y."/>
            <person name="Zwiers L.-H."/>
            <person name="Turgeon B."/>
            <person name="Goodwin S."/>
            <person name="Spatafora J."/>
            <person name="Crous P."/>
            <person name="Grigoriev I."/>
        </authorList>
    </citation>
    <scope>NUCLEOTIDE SEQUENCE</scope>
    <source>
        <strain evidence="1">SCOH1-5</strain>
    </source>
</reference>
<dbReference type="Proteomes" id="UP000799539">
    <property type="component" value="Unassembled WGS sequence"/>
</dbReference>
<organism evidence="1 2">
    <name type="scientific">Cercospora zeae-maydis SCOH1-5</name>
    <dbReference type="NCBI Taxonomy" id="717836"/>
    <lineage>
        <taxon>Eukaryota</taxon>
        <taxon>Fungi</taxon>
        <taxon>Dikarya</taxon>
        <taxon>Ascomycota</taxon>
        <taxon>Pezizomycotina</taxon>
        <taxon>Dothideomycetes</taxon>
        <taxon>Dothideomycetidae</taxon>
        <taxon>Mycosphaerellales</taxon>
        <taxon>Mycosphaerellaceae</taxon>
        <taxon>Cercospora</taxon>
    </lineage>
</organism>
<name>A0A6A6FBG0_9PEZI</name>
<keyword evidence="2" id="KW-1185">Reference proteome</keyword>
<dbReference type="AlphaFoldDB" id="A0A6A6FBG0"/>
<protein>
    <submittedName>
        <fullName evidence="1">Uncharacterized protein</fullName>
    </submittedName>
</protein>
<evidence type="ECO:0000313" key="1">
    <source>
        <dbReference type="EMBL" id="KAF2210648.1"/>
    </source>
</evidence>
<accession>A0A6A6FBG0</accession>
<dbReference type="EMBL" id="ML992680">
    <property type="protein sequence ID" value="KAF2210648.1"/>
    <property type="molecule type" value="Genomic_DNA"/>
</dbReference>
<evidence type="ECO:0000313" key="2">
    <source>
        <dbReference type="Proteomes" id="UP000799539"/>
    </source>
</evidence>
<sequence>MNRFPQTTATRLDSKRRSDVAIENYAYDSALIPWQAEFHALRTQVRLSRSEPRLLSRDGGV</sequence>
<proteinExistence type="predicted"/>
<gene>
    <name evidence="1" type="ORF">CERZMDRAFT_113186</name>
</gene>